<evidence type="ECO:0000259" key="1">
    <source>
        <dbReference type="Pfam" id="PF20258"/>
    </source>
</evidence>
<protein>
    <submittedName>
        <fullName evidence="2">Unannotated protein</fullName>
    </submittedName>
</protein>
<dbReference type="EMBL" id="CAFBPA010000020">
    <property type="protein sequence ID" value="CAB4996546.1"/>
    <property type="molecule type" value="Genomic_DNA"/>
</dbReference>
<name>A0A6J7NTY6_9ZZZZ</name>
<organism evidence="2">
    <name type="scientific">freshwater metagenome</name>
    <dbReference type="NCBI Taxonomy" id="449393"/>
    <lineage>
        <taxon>unclassified sequences</taxon>
        <taxon>metagenomes</taxon>
        <taxon>ecological metagenomes</taxon>
    </lineage>
</organism>
<sequence length="39" mass="4030">MMVELLVPIRGIALGQAVVLYDGTRVVGSATIAVTTRSA</sequence>
<dbReference type="InterPro" id="IPR046885">
    <property type="entry name" value="MnmA-like_C"/>
</dbReference>
<dbReference type="Gene3D" id="2.40.30.10">
    <property type="entry name" value="Translation factors"/>
    <property type="match status" value="1"/>
</dbReference>
<reference evidence="2" key="1">
    <citation type="submission" date="2020-05" db="EMBL/GenBank/DDBJ databases">
        <authorList>
            <person name="Chiriac C."/>
            <person name="Salcher M."/>
            <person name="Ghai R."/>
            <person name="Kavagutti S V."/>
        </authorList>
    </citation>
    <scope>NUCLEOTIDE SEQUENCE</scope>
</reference>
<dbReference type="Pfam" id="PF20258">
    <property type="entry name" value="tRNA_Me_trans_C"/>
    <property type="match status" value="1"/>
</dbReference>
<dbReference type="AlphaFoldDB" id="A0A6J7NTY6"/>
<evidence type="ECO:0000313" key="2">
    <source>
        <dbReference type="EMBL" id="CAB4996546.1"/>
    </source>
</evidence>
<proteinExistence type="predicted"/>
<accession>A0A6J7NTY6</accession>
<feature type="domain" description="tRNA-specific 2-thiouridylase MnmA-like C-terminal" evidence="1">
    <location>
        <begin position="2"/>
        <end position="32"/>
    </location>
</feature>
<gene>
    <name evidence="2" type="ORF">UFOPK4043_00232</name>
</gene>